<protein>
    <submittedName>
        <fullName evidence="2">Uncharacterized protein</fullName>
    </submittedName>
</protein>
<evidence type="ECO:0000313" key="3">
    <source>
        <dbReference type="Proteomes" id="UP001331761"/>
    </source>
</evidence>
<proteinExistence type="predicted"/>
<comment type="caution">
    <text evidence="2">The sequence shown here is derived from an EMBL/GenBank/DDBJ whole genome shotgun (WGS) entry which is preliminary data.</text>
</comment>
<accession>A0AAN8IGZ6</accession>
<sequence length="74" mass="8174">MLHSHFGIFLCYHCSTYNTLMPQEVPVIKIDPPNDAKKSPDVDGVLSNSRVSFFLPEPDDNSSLKATPKSSPLV</sequence>
<evidence type="ECO:0000256" key="1">
    <source>
        <dbReference type="SAM" id="MobiDB-lite"/>
    </source>
</evidence>
<evidence type="ECO:0000313" key="2">
    <source>
        <dbReference type="EMBL" id="KAK5973246.1"/>
    </source>
</evidence>
<organism evidence="2 3">
    <name type="scientific">Trichostrongylus colubriformis</name>
    <name type="common">Black scour worm</name>
    <dbReference type="NCBI Taxonomy" id="6319"/>
    <lineage>
        <taxon>Eukaryota</taxon>
        <taxon>Metazoa</taxon>
        <taxon>Ecdysozoa</taxon>
        <taxon>Nematoda</taxon>
        <taxon>Chromadorea</taxon>
        <taxon>Rhabditida</taxon>
        <taxon>Rhabditina</taxon>
        <taxon>Rhabditomorpha</taxon>
        <taxon>Strongyloidea</taxon>
        <taxon>Trichostrongylidae</taxon>
        <taxon>Trichostrongylus</taxon>
    </lineage>
</organism>
<keyword evidence="3" id="KW-1185">Reference proteome</keyword>
<name>A0AAN8IGZ6_TRICO</name>
<feature type="compositionally biased region" description="Polar residues" evidence="1">
    <location>
        <begin position="61"/>
        <end position="74"/>
    </location>
</feature>
<dbReference type="AlphaFoldDB" id="A0AAN8IGZ6"/>
<dbReference type="Proteomes" id="UP001331761">
    <property type="component" value="Unassembled WGS sequence"/>
</dbReference>
<gene>
    <name evidence="2" type="ORF">GCK32_020081</name>
</gene>
<dbReference type="EMBL" id="WIXE01015725">
    <property type="protein sequence ID" value="KAK5973246.1"/>
    <property type="molecule type" value="Genomic_DNA"/>
</dbReference>
<feature type="region of interest" description="Disordered" evidence="1">
    <location>
        <begin position="55"/>
        <end position="74"/>
    </location>
</feature>
<reference evidence="2 3" key="1">
    <citation type="submission" date="2019-10" db="EMBL/GenBank/DDBJ databases">
        <title>Assembly and Annotation for the nematode Trichostrongylus colubriformis.</title>
        <authorList>
            <person name="Martin J."/>
        </authorList>
    </citation>
    <scope>NUCLEOTIDE SEQUENCE [LARGE SCALE GENOMIC DNA]</scope>
    <source>
        <strain evidence="2">G859</strain>
        <tissue evidence="2">Whole worm</tissue>
    </source>
</reference>